<dbReference type="EMBL" id="BMIW01000003">
    <property type="protein sequence ID" value="GGF86665.1"/>
    <property type="molecule type" value="Genomic_DNA"/>
</dbReference>
<dbReference type="Proteomes" id="UP000608420">
    <property type="component" value="Unassembled WGS sequence"/>
</dbReference>
<organism evidence="1 2">
    <name type="scientific">Paenibacillus aceti</name>
    <dbReference type="NCBI Taxonomy" id="1820010"/>
    <lineage>
        <taxon>Bacteria</taxon>
        <taxon>Bacillati</taxon>
        <taxon>Bacillota</taxon>
        <taxon>Bacilli</taxon>
        <taxon>Bacillales</taxon>
        <taxon>Paenibacillaceae</taxon>
        <taxon>Paenibacillus</taxon>
    </lineage>
</organism>
<protein>
    <submittedName>
        <fullName evidence="1">Uncharacterized protein</fullName>
    </submittedName>
</protein>
<evidence type="ECO:0000313" key="2">
    <source>
        <dbReference type="Proteomes" id="UP000608420"/>
    </source>
</evidence>
<name>A0ABQ1VR97_9BACL</name>
<sequence length="123" mass="14898">MSKILKRRYKQSRIEFKSELLERCEDNKALAMLLIKTYAAWHHRRHIGKIWAMFRNPDYREFQMDYSKNLFGKHLSGRSDIWHSLYFADRDLYDKYARKIPECYAMGDALGIAYRVLRKADKE</sequence>
<keyword evidence="2" id="KW-1185">Reference proteome</keyword>
<proteinExistence type="predicted"/>
<reference evidence="2" key="1">
    <citation type="journal article" date="2019" name="Int. J. Syst. Evol. Microbiol.">
        <title>The Global Catalogue of Microorganisms (GCM) 10K type strain sequencing project: providing services to taxonomists for standard genome sequencing and annotation.</title>
        <authorList>
            <consortium name="The Broad Institute Genomics Platform"/>
            <consortium name="The Broad Institute Genome Sequencing Center for Infectious Disease"/>
            <person name="Wu L."/>
            <person name="Ma J."/>
        </authorList>
    </citation>
    <scope>NUCLEOTIDE SEQUENCE [LARGE SCALE GENOMIC DNA]</scope>
    <source>
        <strain evidence="2">CGMCC 1.15420</strain>
    </source>
</reference>
<gene>
    <name evidence="1" type="ORF">GCM10010913_05220</name>
</gene>
<comment type="caution">
    <text evidence="1">The sequence shown here is derived from an EMBL/GenBank/DDBJ whole genome shotgun (WGS) entry which is preliminary data.</text>
</comment>
<dbReference type="RefSeq" id="WP_120462549.1">
    <property type="nucleotide sequence ID" value="NZ_BMIW01000003.1"/>
</dbReference>
<evidence type="ECO:0000313" key="1">
    <source>
        <dbReference type="EMBL" id="GGF86665.1"/>
    </source>
</evidence>
<accession>A0ABQ1VR97</accession>